<dbReference type="SUPFAM" id="SSF74853">
    <property type="entry name" value="Lamin A/C globular tail domain"/>
    <property type="match status" value="1"/>
</dbReference>
<dbReference type="EMBL" id="PFBL01000004">
    <property type="protein sequence ID" value="PIR83443.1"/>
    <property type="molecule type" value="Genomic_DNA"/>
</dbReference>
<comment type="caution">
    <text evidence="5">The sequence shown here is derived from an EMBL/GenBank/DDBJ whole genome shotgun (WGS) entry which is preliminary data.</text>
</comment>
<dbReference type="Pfam" id="PF12836">
    <property type="entry name" value="HHH_3"/>
    <property type="match status" value="1"/>
</dbReference>
<feature type="domain" description="PKD" evidence="4">
    <location>
        <begin position="158"/>
        <end position="193"/>
    </location>
</feature>
<keyword evidence="2" id="KW-0812">Transmembrane</keyword>
<feature type="region of interest" description="Disordered" evidence="1">
    <location>
        <begin position="93"/>
        <end position="121"/>
    </location>
</feature>
<dbReference type="NCBIfam" id="TIGR00426">
    <property type="entry name" value="competence protein ComEA helix-hairpin-helix repeat region"/>
    <property type="match status" value="1"/>
</dbReference>
<dbReference type="SMART" id="SM00278">
    <property type="entry name" value="HhH1"/>
    <property type="match status" value="2"/>
</dbReference>
<evidence type="ECO:0000256" key="2">
    <source>
        <dbReference type="SAM" id="Phobius"/>
    </source>
</evidence>
<dbReference type="GO" id="GO:0015627">
    <property type="term" value="C:type II protein secretion system complex"/>
    <property type="evidence" value="ECO:0007669"/>
    <property type="project" value="TreeGrafter"/>
</dbReference>
<dbReference type="InterPro" id="IPR035986">
    <property type="entry name" value="PKD_dom_sf"/>
</dbReference>
<evidence type="ECO:0000313" key="5">
    <source>
        <dbReference type="EMBL" id="PIR83443.1"/>
    </source>
</evidence>
<evidence type="ECO:0000256" key="1">
    <source>
        <dbReference type="SAM" id="MobiDB-lite"/>
    </source>
</evidence>
<dbReference type="InterPro" id="IPR051675">
    <property type="entry name" value="Endo/Exo/Phosphatase_dom_1"/>
</dbReference>
<dbReference type="GO" id="GO:0003677">
    <property type="term" value="F:DNA binding"/>
    <property type="evidence" value="ECO:0007669"/>
    <property type="project" value="InterPro"/>
</dbReference>
<dbReference type="InterPro" id="IPR036415">
    <property type="entry name" value="Lamin_tail_dom_sf"/>
</dbReference>
<dbReference type="Proteomes" id="UP000230179">
    <property type="component" value="Unassembled WGS sequence"/>
</dbReference>
<keyword evidence="3" id="KW-0732">Signal</keyword>
<feature type="transmembrane region" description="Helical" evidence="2">
    <location>
        <begin position="367"/>
        <end position="387"/>
    </location>
</feature>
<reference evidence="6" key="1">
    <citation type="submission" date="2017-09" db="EMBL/GenBank/DDBJ databases">
        <title>Depth-based differentiation of microbial function through sediment-hosted aquifers and enrichment of novel symbionts in the deep terrestrial subsurface.</title>
        <authorList>
            <person name="Probst A.J."/>
            <person name="Ladd B."/>
            <person name="Jarett J.K."/>
            <person name="Geller-Mcgrath D.E."/>
            <person name="Sieber C.M.K."/>
            <person name="Emerson J.B."/>
            <person name="Anantharaman K."/>
            <person name="Thomas B.C."/>
            <person name="Malmstrom R."/>
            <person name="Stieglmeier M."/>
            <person name="Klingl A."/>
            <person name="Woyke T."/>
            <person name="Ryan C.M."/>
            <person name="Banfield J.F."/>
        </authorList>
    </citation>
    <scope>NUCLEOTIDE SEQUENCE [LARGE SCALE GENOMIC DNA]</scope>
</reference>
<dbReference type="PROSITE" id="PS50093">
    <property type="entry name" value="PKD"/>
    <property type="match status" value="1"/>
</dbReference>
<dbReference type="InterPro" id="IPR000601">
    <property type="entry name" value="PKD_dom"/>
</dbReference>
<evidence type="ECO:0000256" key="3">
    <source>
        <dbReference type="SAM" id="SignalP"/>
    </source>
</evidence>
<dbReference type="SUPFAM" id="SSF49299">
    <property type="entry name" value="PKD domain"/>
    <property type="match status" value="1"/>
</dbReference>
<dbReference type="SUPFAM" id="SSF47781">
    <property type="entry name" value="RuvA domain 2-like"/>
    <property type="match status" value="1"/>
</dbReference>
<dbReference type="Pfam" id="PF00801">
    <property type="entry name" value="PKD"/>
    <property type="match status" value="1"/>
</dbReference>
<sequence>MHKIFYTTRVVLVAVPIVAHASLLDINTASATDFDALPGIGPSKATAIVEYRWANGPFAQTEDIMNVSGIGPSTFANIRDLITVSGVTATGGATTAEAPSGGATSTSSGTPPATTGSSLSTAPPADLIVTIEGPSHASLHIPFDMHARVTTLRGDAYTPARIEWSFGDGSSAEGATIDKTYHYTGSYLITAEAMAGATHARGELVVTVDQVKARIIAITNEGVVIANDTAERLDLSGWALFAGQGSFRIPRGTVVLPNTSVVFAATITRLPASPSVRLTYPDGTTASRYTLAVPTVGALEVQPLVERARSHTMQTVEPALTTSPSAVAHAVEGVSAPRVTNTTVPLGAATSSRATSSETMSRQGSGMSVWTLGFLVAVVVASGALLVL</sequence>
<protein>
    <recommendedName>
        <fullName evidence="4">PKD domain-containing protein</fullName>
    </recommendedName>
</protein>
<dbReference type="GO" id="GO:0015628">
    <property type="term" value="P:protein secretion by the type II secretion system"/>
    <property type="evidence" value="ECO:0007669"/>
    <property type="project" value="TreeGrafter"/>
</dbReference>
<evidence type="ECO:0000259" key="4">
    <source>
        <dbReference type="PROSITE" id="PS50093"/>
    </source>
</evidence>
<evidence type="ECO:0000313" key="6">
    <source>
        <dbReference type="Proteomes" id="UP000230179"/>
    </source>
</evidence>
<feature type="chain" id="PRO_5013547189" description="PKD domain-containing protein" evidence="3">
    <location>
        <begin position="22"/>
        <end position="388"/>
    </location>
</feature>
<dbReference type="InterPro" id="IPR010994">
    <property type="entry name" value="RuvA_2-like"/>
</dbReference>
<keyword evidence="2" id="KW-1133">Transmembrane helix</keyword>
<dbReference type="InterPro" id="IPR013783">
    <property type="entry name" value="Ig-like_fold"/>
</dbReference>
<dbReference type="GO" id="GO:0006281">
    <property type="term" value="P:DNA repair"/>
    <property type="evidence" value="ECO:0007669"/>
    <property type="project" value="InterPro"/>
</dbReference>
<name>A0A2H0UAJ3_9BACT</name>
<keyword evidence="2" id="KW-0472">Membrane</keyword>
<dbReference type="AlphaFoldDB" id="A0A2H0UAJ3"/>
<dbReference type="Gene3D" id="1.10.150.280">
    <property type="entry name" value="AF1531-like domain"/>
    <property type="match status" value="1"/>
</dbReference>
<organism evidence="5 6">
    <name type="scientific">Candidatus Kaiserbacteria bacterium CG10_big_fil_rev_8_21_14_0_10_56_12</name>
    <dbReference type="NCBI Taxonomy" id="1974611"/>
    <lineage>
        <taxon>Bacteria</taxon>
        <taxon>Candidatus Kaiseribacteriota</taxon>
    </lineage>
</organism>
<proteinExistence type="predicted"/>
<dbReference type="InterPro" id="IPR003583">
    <property type="entry name" value="Hlx-hairpin-Hlx_DNA-bd_motif"/>
</dbReference>
<gene>
    <name evidence="5" type="ORF">COU19_00580</name>
</gene>
<dbReference type="InterPro" id="IPR004509">
    <property type="entry name" value="Competence_ComEA_HhH"/>
</dbReference>
<feature type="signal peptide" evidence="3">
    <location>
        <begin position="1"/>
        <end position="21"/>
    </location>
</feature>
<dbReference type="PANTHER" id="PTHR21180:SF32">
    <property type="entry name" value="ENDONUCLEASE_EXONUCLEASE_PHOSPHATASE FAMILY DOMAIN-CONTAINING PROTEIN 1"/>
    <property type="match status" value="1"/>
</dbReference>
<accession>A0A2H0UAJ3</accession>
<dbReference type="Gene3D" id="2.60.40.10">
    <property type="entry name" value="Immunoglobulins"/>
    <property type="match status" value="1"/>
</dbReference>
<dbReference type="PANTHER" id="PTHR21180">
    <property type="entry name" value="ENDONUCLEASE/EXONUCLEASE/PHOSPHATASE FAMILY DOMAIN-CONTAINING PROTEIN 1"/>
    <property type="match status" value="1"/>
</dbReference>